<organism evidence="1 2">
    <name type="scientific">Umbra pygmaea</name>
    <name type="common">Eastern mudminnow</name>
    <dbReference type="NCBI Taxonomy" id="75934"/>
    <lineage>
        <taxon>Eukaryota</taxon>
        <taxon>Metazoa</taxon>
        <taxon>Chordata</taxon>
        <taxon>Craniata</taxon>
        <taxon>Vertebrata</taxon>
        <taxon>Euteleostomi</taxon>
        <taxon>Actinopterygii</taxon>
        <taxon>Neopterygii</taxon>
        <taxon>Teleostei</taxon>
        <taxon>Protacanthopterygii</taxon>
        <taxon>Esociformes</taxon>
        <taxon>Umbridae</taxon>
        <taxon>Umbra</taxon>
    </lineage>
</organism>
<sequence>MPVVKGPLHEAGVLGPFLHWSSRMAWRTLSQLCWIRDGKGGGLQYLVDWEGCGPEEPSQGRPGRGSPRCGSCASGRGYCQHWKSGAPLCW</sequence>
<comment type="caution">
    <text evidence="1">The sequence shown here is derived from an EMBL/GenBank/DDBJ whole genome shotgun (WGS) entry which is preliminary data.</text>
</comment>
<gene>
    <name evidence="1" type="ORF">UPYG_G00023990</name>
</gene>
<reference evidence="1 2" key="1">
    <citation type="submission" date="2024-06" db="EMBL/GenBank/DDBJ databases">
        <authorList>
            <person name="Pan Q."/>
            <person name="Wen M."/>
            <person name="Jouanno E."/>
            <person name="Zahm M."/>
            <person name="Klopp C."/>
            <person name="Cabau C."/>
            <person name="Louis A."/>
            <person name="Berthelot C."/>
            <person name="Parey E."/>
            <person name="Roest Crollius H."/>
            <person name="Montfort J."/>
            <person name="Robinson-Rechavi M."/>
            <person name="Bouchez O."/>
            <person name="Lampietro C."/>
            <person name="Lopez Roques C."/>
            <person name="Donnadieu C."/>
            <person name="Postlethwait J."/>
            <person name="Bobe J."/>
            <person name="Verreycken H."/>
            <person name="Guiguen Y."/>
        </authorList>
    </citation>
    <scope>NUCLEOTIDE SEQUENCE [LARGE SCALE GENOMIC DNA]</scope>
    <source>
        <strain evidence="1">Up_M1</strain>
        <tissue evidence="1">Testis</tissue>
    </source>
</reference>
<keyword evidence="2" id="KW-1185">Reference proteome</keyword>
<proteinExistence type="predicted"/>
<dbReference type="Proteomes" id="UP001557470">
    <property type="component" value="Unassembled WGS sequence"/>
</dbReference>
<accession>A0ABD0Y8L8</accession>
<dbReference type="EMBL" id="JAGEUA010000001">
    <property type="protein sequence ID" value="KAL1022231.1"/>
    <property type="molecule type" value="Genomic_DNA"/>
</dbReference>
<dbReference type="AlphaFoldDB" id="A0ABD0Y8L8"/>
<evidence type="ECO:0000313" key="2">
    <source>
        <dbReference type="Proteomes" id="UP001557470"/>
    </source>
</evidence>
<evidence type="ECO:0000313" key="1">
    <source>
        <dbReference type="EMBL" id="KAL1022231.1"/>
    </source>
</evidence>
<name>A0ABD0Y8L8_UMBPY</name>
<protein>
    <submittedName>
        <fullName evidence="1">Uncharacterized protein</fullName>
    </submittedName>
</protein>